<dbReference type="PANTHER" id="PTHR12042">
    <property type="entry name" value="LACTOSYLCERAMIDE 4-ALPHA-GALACTOSYLTRANSFERASE ALPHA- 1,4-GALACTOSYLTRANSFERASE"/>
    <property type="match status" value="1"/>
</dbReference>
<accession>A0ABP7V841</accession>
<keyword evidence="2" id="KW-1185">Reference proteome</keyword>
<dbReference type="InterPro" id="IPR029044">
    <property type="entry name" value="Nucleotide-diphossugar_trans"/>
</dbReference>
<reference evidence="2" key="1">
    <citation type="journal article" date="2019" name="Int. J. Syst. Evol. Microbiol.">
        <title>The Global Catalogue of Microorganisms (GCM) 10K type strain sequencing project: providing services to taxonomists for standard genome sequencing and annotation.</title>
        <authorList>
            <consortium name="The Broad Institute Genomics Platform"/>
            <consortium name="The Broad Institute Genome Sequencing Center for Infectious Disease"/>
            <person name="Wu L."/>
            <person name="Ma J."/>
        </authorList>
    </citation>
    <scope>NUCLEOTIDE SEQUENCE [LARGE SCALE GENOMIC DNA]</scope>
    <source>
        <strain evidence="2">JCM 16702</strain>
    </source>
</reference>
<organism evidence="1 2">
    <name type="scientific">Actinomadura miaoliensis</name>
    <dbReference type="NCBI Taxonomy" id="430685"/>
    <lineage>
        <taxon>Bacteria</taxon>
        <taxon>Bacillati</taxon>
        <taxon>Actinomycetota</taxon>
        <taxon>Actinomycetes</taxon>
        <taxon>Streptosporangiales</taxon>
        <taxon>Thermomonosporaceae</taxon>
        <taxon>Actinomadura</taxon>
    </lineage>
</organism>
<dbReference type="RefSeq" id="WP_344941875.1">
    <property type="nucleotide sequence ID" value="NZ_BAAAZG010000002.1"/>
</dbReference>
<dbReference type="InterPro" id="IPR007577">
    <property type="entry name" value="GlycoTrfase_DXD_sugar-bd_CS"/>
</dbReference>
<comment type="caution">
    <text evidence="1">The sequence shown here is derived from an EMBL/GenBank/DDBJ whole genome shotgun (WGS) entry which is preliminary data.</text>
</comment>
<dbReference type="Proteomes" id="UP001500683">
    <property type="component" value="Unassembled WGS sequence"/>
</dbReference>
<dbReference type="InterPro" id="IPR051981">
    <property type="entry name" value="Glycosyltransf_32"/>
</dbReference>
<proteinExistence type="predicted"/>
<evidence type="ECO:0000313" key="1">
    <source>
        <dbReference type="EMBL" id="GAA4060734.1"/>
    </source>
</evidence>
<evidence type="ECO:0000313" key="2">
    <source>
        <dbReference type="Proteomes" id="UP001500683"/>
    </source>
</evidence>
<dbReference type="Gene3D" id="3.90.550.20">
    <property type="match status" value="1"/>
</dbReference>
<dbReference type="EMBL" id="BAAAZG010000002">
    <property type="protein sequence ID" value="GAA4060734.1"/>
    <property type="molecule type" value="Genomic_DNA"/>
</dbReference>
<protein>
    <recommendedName>
        <fullName evidence="3">Glycosyl transferase</fullName>
    </recommendedName>
</protein>
<gene>
    <name evidence="1" type="ORF">GCM10022214_11960</name>
</gene>
<dbReference type="PANTHER" id="PTHR12042:SF21">
    <property type="entry name" value="ALPHA1,4-GALACTOSYLTRANSFERASE 1-RELATED"/>
    <property type="match status" value="1"/>
</dbReference>
<dbReference type="SUPFAM" id="SSF53448">
    <property type="entry name" value="Nucleotide-diphospho-sugar transferases"/>
    <property type="match status" value="2"/>
</dbReference>
<name>A0ABP7V841_9ACTN</name>
<sequence>MTIFFYWSGQDFDFGNYLAVASAARHASGARVVVVVDDPPVDNPHFDNVRRLPGVAVEPLDLAALLPPVLRELYGRMRFVAHRSDLVRLALLAEHGGIYLDTDTLTCADLGSTPEVLLLDDGKIVHLGCLALPAGHPVLTATLKALESFSDADLDVYQSLIYIWTRIVREHSPPVEFGELDAYFPIHWRDWELAFTRRLAADRIRVLHHYGYYSRRYTRVMDEEWILHNDCLFSDLARPLLRDLHRMGWPVGAAIAAPRGPEQDG</sequence>
<dbReference type="Pfam" id="PF04488">
    <property type="entry name" value="Gly_transf_sug"/>
    <property type="match status" value="1"/>
</dbReference>
<evidence type="ECO:0008006" key="3">
    <source>
        <dbReference type="Google" id="ProtNLM"/>
    </source>
</evidence>